<dbReference type="Proteomes" id="UP001151760">
    <property type="component" value="Unassembled WGS sequence"/>
</dbReference>
<accession>A0ABQ4ZQM1</accession>
<keyword evidence="3" id="KW-1185">Reference proteome</keyword>
<sequence>MERANKDGFFAKKDKSHKRRRDDQDPIPLPDSNPSKKRIHASDASGSTQPPAPQSSAEKTSTLEKLLPAPPGKNKTRPNWLKPVPKEDRPTTPEPYWVIPLNELPETENN</sequence>
<comment type="caution">
    <text evidence="2">The sequence shown here is derived from an EMBL/GenBank/DDBJ whole genome shotgun (WGS) entry which is preliminary data.</text>
</comment>
<evidence type="ECO:0000313" key="3">
    <source>
        <dbReference type="Proteomes" id="UP001151760"/>
    </source>
</evidence>
<gene>
    <name evidence="2" type="ORF">Tco_0774858</name>
</gene>
<feature type="compositionally biased region" description="Polar residues" evidence="1">
    <location>
        <begin position="44"/>
        <end position="60"/>
    </location>
</feature>
<reference evidence="2" key="1">
    <citation type="journal article" date="2022" name="Int. J. Mol. Sci.">
        <title>Draft Genome of Tanacetum Coccineum: Genomic Comparison of Closely Related Tanacetum-Family Plants.</title>
        <authorList>
            <person name="Yamashiro T."/>
            <person name="Shiraishi A."/>
            <person name="Nakayama K."/>
            <person name="Satake H."/>
        </authorList>
    </citation>
    <scope>NUCLEOTIDE SEQUENCE</scope>
</reference>
<reference evidence="2" key="2">
    <citation type="submission" date="2022-01" db="EMBL/GenBank/DDBJ databases">
        <authorList>
            <person name="Yamashiro T."/>
            <person name="Shiraishi A."/>
            <person name="Satake H."/>
            <person name="Nakayama K."/>
        </authorList>
    </citation>
    <scope>NUCLEOTIDE SEQUENCE</scope>
</reference>
<name>A0ABQ4ZQM1_9ASTR</name>
<feature type="region of interest" description="Disordered" evidence="1">
    <location>
        <begin position="1"/>
        <end position="110"/>
    </location>
</feature>
<protein>
    <submittedName>
        <fullName evidence="2">Uncharacterized protein</fullName>
    </submittedName>
</protein>
<feature type="compositionally biased region" description="Basic and acidic residues" evidence="1">
    <location>
        <begin position="1"/>
        <end position="13"/>
    </location>
</feature>
<dbReference type="EMBL" id="BQNB010011565">
    <property type="protein sequence ID" value="GJS92222.1"/>
    <property type="molecule type" value="Genomic_DNA"/>
</dbReference>
<evidence type="ECO:0000313" key="2">
    <source>
        <dbReference type="EMBL" id="GJS92222.1"/>
    </source>
</evidence>
<evidence type="ECO:0000256" key="1">
    <source>
        <dbReference type="SAM" id="MobiDB-lite"/>
    </source>
</evidence>
<proteinExistence type="predicted"/>
<organism evidence="2 3">
    <name type="scientific">Tanacetum coccineum</name>
    <dbReference type="NCBI Taxonomy" id="301880"/>
    <lineage>
        <taxon>Eukaryota</taxon>
        <taxon>Viridiplantae</taxon>
        <taxon>Streptophyta</taxon>
        <taxon>Embryophyta</taxon>
        <taxon>Tracheophyta</taxon>
        <taxon>Spermatophyta</taxon>
        <taxon>Magnoliopsida</taxon>
        <taxon>eudicotyledons</taxon>
        <taxon>Gunneridae</taxon>
        <taxon>Pentapetalae</taxon>
        <taxon>asterids</taxon>
        <taxon>campanulids</taxon>
        <taxon>Asterales</taxon>
        <taxon>Asteraceae</taxon>
        <taxon>Asteroideae</taxon>
        <taxon>Anthemideae</taxon>
        <taxon>Anthemidinae</taxon>
        <taxon>Tanacetum</taxon>
    </lineage>
</organism>